<reference evidence="2" key="1">
    <citation type="journal article" date="2022" name="bioRxiv">
        <title>Sequencing and chromosome-scale assembly of the giantPleurodeles waltlgenome.</title>
        <authorList>
            <person name="Brown T."/>
            <person name="Elewa A."/>
            <person name="Iarovenko S."/>
            <person name="Subramanian E."/>
            <person name="Araus A.J."/>
            <person name="Petzold A."/>
            <person name="Susuki M."/>
            <person name="Suzuki K.-i.T."/>
            <person name="Hayashi T."/>
            <person name="Toyoda A."/>
            <person name="Oliveira C."/>
            <person name="Osipova E."/>
            <person name="Leigh N.D."/>
            <person name="Simon A."/>
            <person name="Yun M.H."/>
        </authorList>
    </citation>
    <scope>NUCLEOTIDE SEQUENCE</scope>
    <source>
        <strain evidence="2">20211129_DDA</strain>
        <tissue evidence="2">Liver</tissue>
    </source>
</reference>
<dbReference type="AlphaFoldDB" id="A0AAV7RRR6"/>
<gene>
    <name evidence="2" type="ORF">NDU88_006632</name>
</gene>
<sequence>MGKVDPRQRRLTFDRQKHLQQQEEPAMQEQGAHGEDDAELMANATAILSELCAGFMAINARFDRIAGHLDRMGERPDHQDTRLDQAED</sequence>
<protein>
    <submittedName>
        <fullName evidence="2">Uncharacterized protein</fullName>
    </submittedName>
</protein>
<accession>A0AAV7RRR6</accession>
<evidence type="ECO:0000313" key="3">
    <source>
        <dbReference type="Proteomes" id="UP001066276"/>
    </source>
</evidence>
<name>A0AAV7RRR6_PLEWA</name>
<feature type="region of interest" description="Disordered" evidence="1">
    <location>
        <begin position="1"/>
        <end position="37"/>
    </location>
</feature>
<evidence type="ECO:0000256" key="1">
    <source>
        <dbReference type="SAM" id="MobiDB-lite"/>
    </source>
</evidence>
<feature type="compositionally biased region" description="Basic and acidic residues" evidence="1">
    <location>
        <begin position="1"/>
        <end position="21"/>
    </location>
</feature>
<evidence type="ECO:0000313" key="2">
    <source>
        <dbReference type="EMBL" id="KAJ1153874.1"/>
    </source>
</evidence>
<proteinExistence type="predicted"/>
<dbReference type="EMBL" id="JANPWB010000009">
    <property type="protein sequence ID" value="KAJ1153874.1"/>
    <property type="molecule type" value="Genomic_DNA"/>
</dbReference>
<organism evidence="2 3">
    <name type="scientific">Pleurodeles waltl</name>
    <name type="common">Iberian ribbed newt</name>
    <dbReference type="NCBI Taxonomy" id="8319"/>
    <lineage>
        <taxon>Eukaryota</taxon>
        <taxon>Metazoa</taxon>
        <taxon>Chordata</taxon>
        <taxon>Craniata</taxon>
        <taxon>Vertebrata</taxon>
        <taxon>Euteleostomi</taxon>
        <taxon>Amphibia</taxon>
        <taxon>Batrachia</taxon>
        <taxon>Caudata</taxon>
        <taxon>Salamandroidea</taxon>
        <taxon>Salamandridae</taxon>
        <taxon>Pleurodelinae</taxon>
        <taxon>Pleurodeles</taxon>
    </lineage>
</organism>
<dbReference type="Proteomes" id="UP001066276">
    <property type="component" value="Chromosome 5"/>
</dbReference>
<keyword evidence="3" id="KW-1185">Reference proteome</keyword>
<comment type="caution">
    <text evidence="2">The sequence shown here is derived from an EMBL/GenBank/DDBJ whole genome shotgun (WGS) entry which is preliminary data.</text>
</comment>